<feature type="non-terminal residue" evidence="3">
    <location>
        <position position="1"/>
    </location>
</feature>
<dbReference type="RefSeq" id="WP_005236691.1">
    <property type="nucleotide sequence ID" value="NZ_GL872323.1"/>
</dbReference>
<proteinExistence type="predicted"/>
<evidence type="ECO:0000256" key="2">
    <source>
        <dbReference type="SAM" id="SignalP"/>
    </source>
</evidence>
<dbReference type="EMBL" id="AEWT01000027">
    <property type="protein sequence ID" value="EGC68499.1"/>
    <property type="molecule type" value="Genomic_DNA"/>
</dbReference>
<dbReference type="InterPro" id="IPR036708">
    <property type="entry name" value="BipD-like_sf"/>
</dbReference>
<evidence type="ECO:0000313" key="4">
    <source>
        <dbReference type="Proteomes" id="UP000004835"/>
    </source>
</evidence>
<evidence type="ECO:0000313" key="3">
    <source>
        <dbReference type="EMBL" id="EGC68499.1"/>
    </source>
</evidence>
<protein>
    <submittedName>
        <fullName evidence="3">Uncharacterized protein</fullName>
    </submittedName>
</protein>
<name>F0EMY7_ENTCA</name>
<accession>F0EMY7</accession>
<keyword evidence="2" id="KW-0732">Signal</keyword>
<dbReference type="HOGENOM" id="CLU_106212_0_0_9"/>
<feature type="region of interest" description="Disordered" evidence="1">
    <location>
        <begin position="26"/>
        <end position="84"/>
    </location>
</feature>
<feature type="chain" id="PRO_5039382138" evidence="2">
    <location>
        <begin position="23"/>
        <end position="175"/>
    </location>
</feature>
<dbReference type="Gene3D" id="1.20.1710.10">
    <property type="entry name" value="IpaD-like"/>
    <property type="match status" value="1"/>
</dbReference>
<dbReference type="Proteomes" id="UP000004835">
    <property type="component" value="Unassembled WGS sequence"/>
</dbReference>
<feature type="compositionally biased region" description="Acidic residues" evidence="1">
    <location>
        <begin position="47"/>
        <end position="73"/>
    </location>
</feature>
<evidence type="ECO:0000256" key="1">
    <source>
        <dbReference type="SAM" id="MobiDB-lite"/>
    </source>
</evidence>
<reference evidence="3 4" key="1">
    <citation type="submission" date="2011-01" db="EMBL/GenBank/DDBJ databases">
        <authorList>
            <person name="Muzny D."/>
            <person name="Qin X."/>
            <person name="Deng J."/>
            <person name="Jiang H."/>
            <person name="Liu Y."/>
            <person name="Qu J."/>
            <person name="Song X.-Z."/>
            <person name="Zhang L."/>
            <person name="Thornton R."/>
            <person name="Coyle M."/>
            <person name="Francisco L."/>
            <person name="Jackson L."/>
            <person name="Javaid M."/>
            <person name="Korchina V."/>
            <person name="Kovar C."/>
            <person name="Mata R."/>
            <person name="Mathew T."/>
            <person name="Ngo R."/>
            <person name="Nguyen L."/>
            <person name="Nguyen N."/>
            <person name="Okwuonu G."/>
            <person name="Ongeri F."/>
            <person name="Pham C."/>
            <person name="Simmons D."/>
            <person name="Wilczek-Boney K."/>
            <person name="Hale W."/>
            <person name="Jakkamsetti A."/>
            <person name="Pham P."/>
            <person name="Ruth R."/>
            <person name="San Lucas F."/>
            <person name="Warren J."/>
            <person name="Zhang J."/>
            <person name="Zhao Z."/>
            <person name="Zhou C."/>
            <person name="Zhu D."/>
            <person name="Lee S."/>
            <person name="Bess C."/>
            <person name="Blankenburg K."/>
            <person name="Forbes L."/>
            <person name="Fu Q."/>
            <person name="Gubbala S."/>
            <person name="Hirani K."/>
            <person name="Jayaseelan J.C."/>
            <person name="Lara F."/>
            <person name="Munidasa M."/>
            <person name="Palculict T."/>
            <person name="Patil S."/>
            <person name="Pu L.-L."/>
            <person name="Saada N."/>
            <person name="Tang L."/>
            <person name="Weissenberger G."/>
            <person name="Zhu Y."/>
            <person name="Hemphill L."/>
            <person name="Shang Y."/>
            <person name="Youmans B."/>
            <person name="Ayvaz T."/>
            <person name="Ross M."/>
            <person name="Santibanez J."/>
            <person name="Aqrawi P."/>
            <person name="Gross S."/>
            <person name="Joshi V."/>
            <person name="Fowler G."/>
            <person name="Nazareth L."/>
            <person name="Reid J."/>
            <person name="Worley K."/>
            <person name="Petrosino J."/>
            <person name="Highlander S."/>
            <person name="Gibbs R."/>
        </authorList>
    </citation>
    <scope>NUCLEOTIDE SEQUENCE [LARGE SCALE GENOMIC DNA]</scope>
    <source>
        <strain evidence="3 4">ATCC 12755</strain>
    </source>
</reference>
<sequence>KKGFKMKKILFGFVLVSTLFLAGCSSEDVESDTVESSQQTTETTMESSEDSEDVAASEEEEIETNESSEEEIDSQANEQASDELEAQLEKLSDTYADLIAEVEGYIANPETYDLSAYTSVMRSYTDLMREFQTTTETIEAADLGDGWAYYDIYMDILEESVKLTEAFANLPEMQQ</sequence>
<gene>
    <name evidence="3" type="ORF">HMPREF9087_2779</name>
</gene>
<feature type="signal peptide" evidence="2">
    <location>
        <begin position="1"/>
        <end position="22"/>
    </location>
</feature>
<feature type="compositionally biased region" description="Low complexity" evidence="1">
    <location>
        <begin position="34"/>
        <end position="46"/>
    </location>
</feature>
<comment type="caution">
    <text evidence="3">The sequence shown here is derived from an EMBL/GenBank/DDBJ whole genome shotgun (WGS) entry which is preliminary data.</text>
</comment>
<organism evidence="3 4">
    <name type="scientific">Enterococcus casseliflavus ATCC 12755</name>
    <dbReference type="NCBI Taxonomy" id="888066"/>
    <lineage>
        <taxon>Bacteria</taxon>
        <taxon>Bacillati</taxon>
        <taxon>Bacillota</taxon>
        <taxon>Bacilli</taxon>
        <taxon>Lactobacillales</taxon>
        <taxon>Enterococcaceae</taxon>
        <taxon>Enterococcus</taxon>
    </lineage>
</organism>
<dbReference type="AlphaFoldDB" id="F0EMY7"/>